<dbReference type="AlphaFoldDB" id="A0A0M3HYE6"/>
<organism evidence="1 2">
    <name type="scientific">Ascaris lumbricoides</name>
    <name type="common">Giant roundworm</name>
    <dbReference type="NCBI Taxonomy" id="6252"/>
    <lineage>
        <taxon>Eukaryota</taxon>
        <taxon>Metazoa</taxon>
        <taxon>Ecdysozoa</taxon>
        <taxon>Nematoda</taxon>
        <taxon>Chromadorea</taxon>
        <taxon>Rhabditida</taxon>
        <taxon>Spirurina</taxon>
        <taxon>Ascaridomorpha</taxon>
        <taxon>Ascaridoidea</taxon>
        <taxon>Ascarididae</taxon>
        <taxon>Ascaris</taxon>
    </lineage>
</organism>
<reference evidence="2" key="1">
    <citation type="submission" date="2017-02" db="UniProtKB">
        <authorList>
            <consortium name="WormBaseParasite"/>
        </authorList>
    </citation>
    <scope>IDENTIFICATION</scope>
</reference>
<evidence type="ECO:0000313" key="1">
    <source>
        <dbReference type="Proteomes" id="UP000036681"/>
    </source>
</evidence>
<evidence type="ECO:0000313" key="2">
    <source>
        <dbReference type="WBParaSite" id="ALUE_0000853201-mRNA-1"/>
    </source>
</evidence>
<proteinExistence type="predicted"/>
<dbReference type="WBParaSite" id="ALUE_0000853201-mRNA-1">
    <property type="protein sequence ID" value="ALUE_0000853201-mRNA-1"/>
    <property type="gene ID" value="ALUE_0000853201"/>
</dbReference>
<protein>
    <submittedName>
        <fullName evidence="2">Uncharacterized protein</fullName>
    </submittedName>
</protein>
<name>A0A0M3HYE6_ASCLU</name>
<accession>A0A0M3HYE6</accession>
<keyword evidence="1" id="KW-1185">Reference proteome</keyword>
<sequence>MLRRSMLSVMNLNKKLLIENEEVGEDFKRLLLEKRIMLDVMALLQIQWDALCIEENPLEKLDLNLSLASNTISDKCVCDELFSSLNHSALFEVAYPSLKEFHKEILENERNFNRLTDEVEQLCVKIGQLTARRTELLAQISEKLHVTAKDVERALESGILTGTK</sequence>
<dbReference type="Proteomes" id="UP000036681">
    <property type="component" value="Unplaced"/>
</dbReference>